<evidence type="ECO:0000313" key="3">
    <source>
        <dbReference type="Proteomes" id="UP000030106"/>
    </source>
</evidence>
<name>A0A0A2W2T0_BEABA</name>
<dbReference type="AlphaFoldDB" id="A0A0A2W2T0"/>
<organism evidence="2 3">
    <name type="scientific">Beauveria bassiana D1-5</name>
    <dbReference type="NCBI Taxonomy" id="1245745"/>
    <lineage>
        <taxon>Eukaryota</taxon>
        <taxon>Fungi</taxon>
        <taxon>Dikarya</taxon>
        <taxon>Ascomycota</taxon>
        <taxon>Pezizomycotina</taxon>
        <taxon>Sordariomycetes</taxon>
        <taxon>Hypocreomycetidae</taxon>
        <taxon>Hypocreales</taxon>
        <taxon>Cordycipitaceae</taxon>
        <taxon>Beauveria</taxon>
    </lineage>
</organism>
<sequence length="514" mass="56408">MEKPSPTESISPSMASGSSSQQAQPTYTTAGTIYNPNSTQPLQPPTRRGRSLKWTSGGVYSDLSLLPRSLLASLQAKSNGRSSPYLATQYTPLQQNYDRAANPVNKNGYFDDMSSRWSATTANNAHEADESISYISSDRDQDGDDEDEEEDDGIDNLMVNMTVKSLQNLASYPNPIQKKAQKALLRPAKPRTNLYNTVGANDMSPQFWDSRSSPDTVYDRSWIKPRLSNSDSVASQPTAKAELQSIAERVRHQGTSPPPNSESSEPNAAWLTHIALGAPRPLTAGPPGQRQYRASTFKSTFKALSTEVKAANQVEDDAYAVTARVLQHAGIDDARGKLEGSLSRHESETAYQTQLIQDSQTIKSGSMNGSYGIVGSTDSGVYRRDANVFAASDAGLARPRWGMHASYAGEFTRKNPEYEAAFIAYMKKMDRMWYHGCERLCSEEARGTDGAKEMYAGVIGDGRPGCSGWNRHAELKIAEANKMEVAEHAKPLLDMAMANLERSLEELLKKRHGQ</sequence>
<feature type="compositionally biased region" description="Polar residues" evidence="1">
    <location>
        <begin position="21"/>
        <end position="41"/>
    </location>
</feature>
<evidence type="ECO:0000313" key="2">
    <source>
        <dbReference type="EMBL" id="KGQ07274.1"/>
    </source>
</evidence>
<feature type="region of interest" description="Disordered" evidence="1">
    <location>
        <begin position="1"/>
        <end position="54"/>
    </location>
</feature>
<evidence type="ECO:0000256" key="1">
    <source>
        <dbReference type="SAM" id="MobiDB-lite"/>
    </source>
</evidence>
<comment type="caution">
    <text evidence="2">The sequence shown here is derived from an EMBL/GenBank/DDBJ whole genome shotgun (WGS) entry which is preliminary data.</text>
</comment>
<dbReference type="EMBL" id="ANFO01000708">
    <property type="protein sequence ID" value="KGQ07274.1"/>
    <property type="molecule type" value="Genomic_DNA"/>
</dbReference>
<dbReference type="HOGENOM" id="CLU_454146_0_0_1"/>
<dbReference type="eggNOG" id="ENOG502RPKN">
    <property type="taxonomic scope" value="Eukaryota"/>
</dbReference>
<reference evidence="2 3" key="1">
    <citation type="submission" date="2012-10" db="EMBL/GenBank/DDBJ databases">
        <title>Genome sequencing and analysis of entomopathogenic fungi Beauveria bassiana D1-5.</title>
        <authorList>
            <person name="Li Q."/>
            <person name="Wang L."/>
            <person name="Zhang Z."/>
            <person name="Wang Q."/>
            <person name="Ren J."/>
            <person name="Wang M."/>
            <person name="Xu W."/>
            <person name="Wang J."/>
            <person name="Lu Y."/>
            <person name="Du Q."/>
            <person name="Sun Z."/>
        </authorList>
    </citation>
    <scope>NUCLEOTIDE SEQUENCE [LARGE SCALE GENOMIC DNA]</scope>
    <source>
        <strain evidence="2 3">D1-5</strain>
    </source>
</reference>
<protein>
    <submittedName>
        <fullName evidence="2">Uncharacterized protein</fullName>
    </submittedName>
</protein>
<feature type="compositionally biased region" description="Low complexity" evidence="1">
    <location>
        <begin position="9"/>
        <end position="20"/>
    </location>
</feature>
<dbReference type="Proteomes" id="UP000030106">
    <property type="component" value="Unassembled WGS sequence"/>
</dbReference>
<feature type="compositionally biased region" description="Acidic residues" evidence="1">
    <location>
        <begin position="141"/>
        <end position="153"/>
    </location>
</feature>
<feature type="region of interest" description="Disordered" evidence="1">
    <location>
        <begin position="124"/>
        <end position="153"/>
    </location>
</feature>
<gene>
    <name evidence="2" type="ORF">BBAD15_g7414</name>
</gene>
<proteinExistence type="predicted"/>
<accession>A0A0A2W2T0</accession>
<dbReference type="STRING" id="1245745.A0A0A2W2T0"/>
<dbReference type="OrthoDB" id="4588713at2759"/>